<dbReference type="SMART" id="SM00268">
    <property type="entry name" value="ACTIN"/>
    <property type="match status" value="1"/>
</dbReference>
<dbReference type="Pfam" id="PF00022">
    <property type="entry name" value="Actin"/>
    <property type="match status" value="1"/>
</dbReference>
<organism evidence="9">
    <name type="scientific">Candida tenuis (strain ATCC 10573 / BCRC 21748 / CBS 615 / JCM 9827 / NBRC 10315 / NRRL Y-1498 / VKM Y-70)</name>
    <name type="common">Yeast</name>
    <name type="synonym">Yamadazyma tenuis</name>
    <dbReference type="NCBI Taxonomy" id="590646"/>
    <lineage>
        <taxon>Eukaryota</taxon>
        <taxon>Fungi</taxon>
        <taxon>Dikarya</taxon>
        <taxon>Ascomycota</taxon>
        <taxon>Saccharomycotina</taxon>
        <taxon>Pichiomycetes</taxon>
        <taxon>Debaryomycetaceae</taxon>
        <taxon>Yamadazyma</taxon>
    </lineage>
</organism>
<keyword evidence="9" id="KW-1185">Reference proteome</keyword>
<dbReference type="Gene3D" id="3.30.420.40">
    <property type="match status" value="2"/>
</dbReference>
<dbReference type="SUPFAM" id="SSF53067">
    <property type="entry name" value="Actin-like ATPase domain"/>
    <property type="match status" value="2"/>
</dbReference>
<evidence type="ECO:0000256" key="7">
    <source>
        <dbReference type="ARBA" id="ARBA00083222"/>
    </source>
</evidence>
<evidence type="ECO:0000256" key="2">
    <source>
        <dbReference type="ARBA" id="ARBA00022490"/>
    </source>
</evidence>
<dbReference type="CDD" id="cd10216">
    <property type="entry name" value="ASKHA_NBD_Arp1"/>
    <property type="match status" value="1"/>
</dbReference>
<evidence type="ECO:0000256" key="5">
    <source>
        <dbReference type="ARBA" id="ARBA00073387"/>
    </source>
</evidence>
<dbReference type="FunFam" id="3.90.640.10:FF:000007">
    <property type="entry name" value="Actin like 7B"/>
    <property type="match status" value="1"/>
</dbReference>
<evidence type="ECO:0000256" key="6">
    <source>
        <dbReference type="ARBA" id="ARBA00076361"/>
    </source>
</evidence>
<accession>G3B2V8</accession>
<dbReference type="PRINTS" id="PR00190">
    <property type="entry name" value="ACTIN"/>
</dbReference>
<dbReference type="OrthoDB" id="5132116at2759"/>
<comment type="similarity">
    <text evidence="4">Belongs to the actin family. ARP1 subfamily.</text>
</comment>
<keyword evidence="2" id="KW-0963">Cytoplasm</keyword>
<evidence type="ECO:0000313" key="8">
    <source>
        <dbReference type="EMBL" id="EGV64772.1"/>
    </source>
</evidence>
<dbReference type="GO" id="GO:0005869">
    <property type="term" value="C:dynactin complex"/>
    <property type="evidence" value="ECO:0007669"/>
    <property type="project" value="UniProtKB-ARBA"/>
</dbReference>
<dbReference type="InterPro" id="IPR004000">
    <property type="entry name" value="Actin"/>
</dbReference>
<dbReference type="InterPro" id="IPR043129">
    <property type="entry name" value="ATPase_NBD"/>
</dbReference>
<dbReference type="STRING" id="590646.G3B2V8"/>
<proteinExistence type="inferred from homology"/>
<protein>
    <recommendedName>
        <fullName evidence="5">Centractin</fullName>
    </recommendedName>
    <alternativeName>
        <fullName evidence="6">Actin-like protein</fullName>
    </alternativeName>
    <alternativeName>
        <fullName evidence="7">Actin-related protein 1</fullName>
    </alternativeName>
</protein>
<reference evidence="8 9" key="1">
    <citation type="journal article" date="2011" name="Proc. Natl. Acad. Sci. U.S.A.">
        <title>Comparative genomics of xylose-fermenting fungi for enhanced biofuel production.</title>
        <authorList>
            <person name="Wohlbach D.J."/>
            <person name="Kuo A."/>
            <person name="Sato T.K."/>
            <person name="Potts K.M."/>
            <person name="Salamov A.A."/>
            <person name="LaButti K.M."/>
            <person name="Sun H."/>
            <person name="Clum A."/>
            <person name="Pangilinan J.L."/>
            <person name="Lindquist E.A."/>
            <person name="Lucas S."/>
            <person name="Lapidus A."/>
            <person name="Jin M."/>
            <person name="Gunawan C."/>
            <person name="Balan V."/>
            <person name="Dale B.E."/>
            <person name="Jeffries T.W."/>
            <person name="Zinkel R."/>
            <person name="Barry K.W."/>
            <person name="Grigoriev I.V."/>
            <person name="Gasch A.P."/>
        </authorList>
    </citation>
    <scope>NUCLEOTIDE SEQUENCE [LARGE SCALE GENOMIC DNA]</scope>
    <source>
        <strain evidence="9">ATCC 10573 / BCRC 21748 / CBS 615 / JCM 9827 / NBRC 10315 / NRRL Y-1498 / VKM Y-70</strain>
    </source>
</reference>
<dbReference type="eggNOG" id="KOG0676">
    <property type="taxonomic scope" value="Eukaryota"/>
</dbReference>
<dbReference type="InterPro" id="IPR020902">
    <property type="entry name" value="Actin/actin-like_CS"/>
</dbReference>
<dbReference type="AlphaFoldDB" id="G3B2V8"/>
<evidence type="ECO:0000256" key="1">
    <source>
        <dbReference type="ARBA" id="ARBA00004245"/>
    </source>
</evidence>
<dbReference type="Gene3D" id="3.90.640.10">
    <property type="entry name" value="Actin, Chain A, domain 4"/>
    <property type="match status" value="1"/>
</dbReference>
<dbReference type="FunFam" id="3.30.420.40:FF:000018">
    <property type="entry name" value="Actin-like protein (Centractin)"/>
    <property type="match status" value="1"/>
</dbReference>
<comment type="subcellular location">
    <subcellularLocation>
        <location evidence="1">Cytoplasm</location>
        <location evidence="1">Cytoskeleton</location>
    </subcellularLocation>
</comment>
<evidence type="ECO:0000256" key="4">
    <source>
        <dbReference type="ARBA" id="ARBA00038483"/>
    </source>
</evidence>
<evidence type="ECO:0000256" key="3">
    <source>
        <dbReference type="ARBA" id="ARBA00023212"/>
    </source>
</evidence>
<dbReference type="HOGENOM" id="CLU_027965_0_2_1"/>
<dbReference type="PROSITE" id="PS01132">
    <property type="entry name" value="ACTINS_ACT_LIKE"/>
    <property type="match status" value="1"/>
</dbReference>
<name>G3B2V8_CANTC</name>
<dbReference type="Proteomes" id="UP000000707">
    <property type="component" value="Unassembled WGS sequence"/>
</dbReference>
<keyword evidence="3" id="KW-0206">Cytoskeleton</keyword>
<dbReference type="KEGG" id="cten:18245701"/>
<evidence type="ECO:0000313" key="9">
    <source>
        <dbReference type="Proteomes" id="UP000000707"/>
    </source>
</evidence>
<dbReference type="GeneID" id="18245701"/>
<dbReference type="PANTHER" id="PTHR11937">
    <property type="entry name" value="ACTIN"/>
    <property type="match status" value="1"/>
</dbReference>
<dbReference type="EMBL" id="GL996515">
    <property type="protein sequence ID" value="EGV64772.1"/>
    <property type="molecule type" value="Genomic_DNA"/>
</dbReference>
<sequence length="416" mass="46459">MAEDTLYNQPVVIDNGSGNLKAGFAGDDKPKAFSSAIIGRPKYQKIMAGSIGMGRDDIGDTFIGNTAQEYRGLLKLSYPIEHGVVTNWDDMEMLWNHVYTQDLKANAEEHPLLITEAPLNPRQNRDKMCQVLFESFNVPCVYISLQATLSLYASGRTTGVVIDSGDGVTHIVPSYEGFGLPTCIKRMDIAGRDVTEQLVYHIRRMSGVSFKSSSEFELVRTIKEKYCFVSNDPSKDEKVYSSAAYSHYLSAARPESESELVSHFKLPDGHILQLGSERFRSTEILFNPQLVGDESPGISQLTALSLSKVDLDLRPTLYSSIILSGGNTLLRGFGDRLLSDLKHQQGQHMTGTPVWSTTRNDQYDTKMKVKIYAPPERKYSTWVGGSILAGLSTFKRMWVTSQEYQEDPDIVHRKCI</sequence>
<gene>
    <name evidence="8" type="ORF">CANTEDRAFT_104262</name>
</gene>